<dbReference type="EMBL" id="JBBUTH010000001">
    <property type="protein sequence ID" value="MEK8049090.1"/>
    <property type="molecule type" value="Genomic_DNA"/>
</dbReference>
<accession>A0ABU9CB32</accession>
<reference evidence="2 3" key="1">
    <citation type="submission" date="2024-04" db="EMBL/GenBank/DDBJ databases">
        <title>Novel species of the genus Ideonella isolated from streams.</title>
        <authorList>
            <person name="Lu H."/>
        </authorList>
    </citation>
    <scope>NUCLEOTIDE SEQUENCE [LARGE SCALE GENOMIC DNA]</scope>
    <source>
        <strain evidence="2 3">DXS22W</strain>
    </source>
</reference>
<feature type="compositionally biased region" description="Gly residues" evidence="1">
    <location>
        <begin position="60"/>
        <end position="74"/>
    </location>
</feature>
<evidence type="ECO:0000313" key="3">
    <source>
        <dbReference type="Proteomes" id="UP001365405"/>
    </source>
</evidence>
<evidence type="ECO:0000313" key="2">
    <source>
        <dbReference type="EMBL" id="MEK8049090.1"/>
    </source>
</evidence>
<proteinExistence type="predicted"/>
<feature type="region of interest" description="Disordered" evidence="1">
    <location>
        <begin position="48"/>
        <end position="74"/>
    </location>
</feature>
<feature type="compositionally biased region" description="Basic and acidic residues" evidence="1">
    <location>
        <begin position="48"/>
        <end position="59"/>
    </location>
</feature>
<gene>
    <name evidence="2" type="ORF">AACH10_02455</name>
</gene>
<keyword evidence="3" id="KW-1185">Reference proteome</keyword>
<organism evidence="2 3">
    <name type="scientific">Pseudaquabacterium inlustre</name>
    <dbReference type="NCBI Taxonomy" id="2984192"/>
    <lineage>
        <taxon>Bacteria</taxon>
        <taxon>Pseudomonadati</taxon>
        <taxon>Pseudomonadota</taxon>
        <taxon>Betaproteobacteria</taxon>
        <taxon>Burkholderiales</taxon>
        <taxon>Sphaerotilaceae</taxon>
        <taxon>Pseudaquabacterium</taxon>
    </lineage>
</organism>
<sequence>MALAQLAAGRQRPQLLVVQRQAGVQPVGLAQRGAALLRRAGDEHLLPRLDAGRLRDGGQRGHGQRGLGGPAARR</sequence>
<dbReference type="RefSeq" id="WP_341408763.1">
    <property type="nucleotide sequence ID" value="NZ_JBBUTH010000001.1"/>
</dbReference>
<protein>
    <submittedName>
        <fullName evidence="2">Uncharacterized protein</fullName>
    </submittedName>
</protein>
<dbReference type="Proteomes" id="UP001365405">
    <property type="component" value="Unassembled WGS sequence"/>
</dbReference>
<comment type="caution">
    <text evidence="2">The sequence shown here is derived from an EMBL/GenBank/DDBJ whole genome shotgun (WGS) entry which is preliminary data.</text>
</comment>
<evidence type="ECO:0000256" key="1">
    <source>
        <dbReference type="SAM" id="MobiDB-lite"/>
    </source>
</evidence>
<name>A0ABU9CB32_9BURK</name>